<reference evidence="1 2" key="1">
    <citation type="submission" date="2016-07" db="EMBL/GenBank/DDBJ databases">
        <title>Complete genome sequence of the Lentzea guizhouensis DHS C013.</title>
        <authorList>
            <person name="Cao C."/>
        </authorList>
    </citation>
    <scope>NUCLEOTIDE SEQUENCE [LARGE SCALE GENOMIC DNA]</scope>
    <source>
        <strain evidence="1 2">DHS C013</strain>
    </source>
</reference>
<protein>
    <submittedName>
        <fullName evidence="1">Uncharacterized protein</fullName>
    </submittedName>
</protein>
<evidence type="ECO:0000313" key="1">
    <source>
        <dbReference type="EMBL" id="ANZ35289.1"/>
    </source>
</evidence>
<dbReference type="Proteomes" id="UP000093053">
    <property type="component" value="Chromosome"/>
</dbReference>
<organism evidence="1 2">
    <name type="scientific">Lentzea guizhouensis</name>
    <dbReference type="NCBI Taxonomy" id="1586287"/>
    <lineage>
        <taxon>Bacteria</taxon>
        <taxon>Bacillati</taxon>
        <taxon>Actinomycetota</taxon>
        <taxon>Actinomycetes</taxon>
        <taxon>Pseudonocardiales</taxon>
        <taxon>Pseudonocardiaceae</taxon>
        <taxon>Lentzea</taxon>
    </lineage>
</organism>
<keyword evidence="2" id="KW-1185">Reference proteome</keyword>
<name>A0A1B2HC52_9PSEU</name>
<sequence length="83" mass="9000">MTRSSVANFEAGRQHAPVAIAALCADVLLCDPGWLLSGRTLTPYPVRPALRPSELAEAVQEAEQLHRRLHDLANRLNSPTAST</sequence>
<proteinExistence type="predicted"/>
<accession>A0A1B2HC52</accession>
<evidence type="ECO:0000313" key="2">
    <source>
        <dbReference type="Proteomes" id="UP000093053"/>
    </source>
</evidence>
<gene>
    <name evidence="1" type="ORF">BBK82_03540</name>
</gene>
<dbReference type="AlphaFoldDB" id="A0A1B2HC52"/>
<dbReference type="STRING" id="1586287.BBK82_03540"/>
<dbReference type="EMBL" id="CP016793">
    <property type="protein sequence ID" value="ANZ35289.1"/>
    <property type="molecule type" value="Genomic_DNA"/>
</dbReference>
<dbReference type="KEGG" id="led:BBK82_03540"/>